<organism evidence="2 3">
    <name type="scientific">Araneus ventricosus</name>
    <name type="common">Orbweaver spider</name>
    <name type="synonym">Epeira ventricosa</name>
    <dbReference type="NCBI Taxonomy" id="182803"/>
    <lineage>
        <taxon>Eukaryota</taxon>
        <taxon>Metazoa</taxon>
        <taxon>Ecdysozoa</taxon>
        <taxon>Arthropoda</taxon>
        <taxon>Chelicerata</taxon>
        <taxon>Arachnida</taxon>
        <taxon>Araneae</taxon>
        <taxon>Araneomorphae</taxon>
        <taxon>Entelegynae</taxon>
        <taxon>Araneoidea</taxon>
        <taxon>Araneidae</taxon>
        <taxon>Araneus</taxon>
    </lineage>
</organism>
<feature type="region of interest" description="Disordered" evidence="1">
    <location>
        <begin position="51"/>
        <end position="78"/>
    </location>
</feature>
<feature type="compositionally biased region" description="Basic and acidic residues" evidence="1">
    <location>
        <begin position="1"/>
        <end position="24"/>
    </location>
</feature>
<evidence type="ECO:0000256" key="1">
    <source>
        <dbReference type="SAM" id="MobiDB-lite"/>
    </source>
</evidence>
<dbReference type="EMBL" id="BGPR01007621">
    <property type="protein sequence ID" value="GBN28263.1"/>
    <property type="molecule type" value="Genomic_DNA"/>
</dbReference>
<comment type="caution">
    <text evidence="2">The sequence shown here is derived from an EMBL/GenBank/DDBJ whole genome shotgun (WGS) entry which is preliminary data.</text>
</comment>
<proteinExistence type="predicted"/>
<accession>A0A4Y2MNM8</accession>
<keyword evidence="3" id="KW-1185">Reference proteome</keyword>
<protein>
    <submittedName>
        <fullName evidence="2">Uncharacterized protein</fullName>
    </submittedName>
</protein>
<sequence length="91" mass="10099">MVRSRSQDRRVPGSKPDSTKEPPFKRVWCMLNPSGPNVLLLVWCGAEAWRGGPAQVSSSSSDHSSKLHGLSQKSTHVDSKWDINMPKLTKI</sequence>
<name>A0A4Y2MNM8_ARAVE</name>
<dbReference type="Proteomes" id="UP000499080">
    <property type="component" value="Unassembled WGS sequence"/>
</dbReference>
<evidence type="ECO:0000313" key="2">
    <source>
        <dbReference type="EMBL" id="GBN28263.1"/>
    </source>
</evidence>
<dbReference type="AlphaFoldDB" id="A0A4Y2MNM8"/>
<evidence type="ECO:0000313" key="3">
    <source>
        <dbReference type="Proteomes" id="UP000499080"/>
    </source>
</evidence>
<feature type="region of interest" description="Disordered" evidence="1">
    <location>
        <begin position="1"/>
        <end position="26"/>
    </location>
</feature>
<gene>
    <name evidence="2" type="ORF">AVEN_235231_1</name>
</gene>
<reference evidence="2 3" key="1">
    <citation type="journal article" date="2019" name="Sci. Rep.">
        <title>Orb-weaving spider Araneus ventricosus genome elucidates the spidroin gene catalogue.</title>
        <authorList>
            <person name="Kono N."/>
            <person name="Nakamura H."/>
            <person name="Ohtoshi R."/>
            <person name="Moran D.A.P."/>
            <person name="Shinohara A."/>
            <person name="Yoshida Y."/>
            <person name="Fujiwara M."/>
            <person name="Mori M."/>
            <person name="Tomita M."/>
            <person name="Arakawa K."/>
        </authorList>
    </citation>
    <scope>NUCLEOTIDE SEQUENCE [LARGE SCALE GENOMIC DNA]</scope>
</reference>